<dbReference type="Proteomes" id="UP000256520">
    <property type="component" value="Unassembled WGS sequence"/>
</dbReference>
<dbReference type="AlphaFoldDB" id="A0A3D8PNB9"/>
<evidence type="ECO:0000313" key="3">
    <source>
        <dbReference type="Proteomes" id="UP000256520"/>
    </source>
</evidence>
<keyword evidence="1" id="KW-0472">Membrane</keyword>
<name>A0A3D8PNB9_9BACI</name>
<evidence type="ECO:0000256" key="1">
    <source>
        <dbReference type="SAM" id="Phobius"/>
    </source>
</evidence>
<reference evidence="3" key="1">
    <citation type="submission" date="2017-11" db="EMBL/GenBank/DDBJ databases">
        <authorList>
            <person name="Zhu W."/>
        </authorList>
    </citation>
    <scope>NUCLEOTIDE SEQUENCE [LARGE SCALE GENOMIC DNA]</scope>
    <source>
        <strain evidence="3">CAU 1051</strain>
    </source>
</reference>
<gene>
    <name evidence="2" type="ORF">CWR45_14015</name>
</gene>
<feature type="transmembrane region" description="Helical" evidence="1">
    <location>
        <begin position="12"/>
        <end position="32"/>
    </location>
</feature>
<organism evidence="2 3">
    <name type="scientific">Oceanobacillus chungangensis</name>
    <dbReference type="NCBI Taxonomy" id="1229152"/>
    <lineage>
        <taxon>Bacteria</taxon>
        <taxon>Bacillati</taxon>
        <taxon>Bacillota</taxon>
        <taxon>Bacilli</taxon>
        <taxon>Bacillales</taxon>
        <taxon>Bacillaceae</taxon>
        <taxon>Oceanobacillus</taxon>
    </lineage>
</organism>
<dbReference type="EMBL" id="PIOD01000016">
    <property type="protein sequence ID" value="RDW16738.1"/>
    <property type="molecule type" value="Genomic_DNA"/>
</dbReference>
<sequence>MKDFTLGMISILLTVLTYEGVTALIGFNYHLFSDEFNLSSLLVDIGLFVAIFMPIYFVVKKVIFRKAN</sequence>
<evidence type="ECO:0000313" key="2">
    <source>
        <dbReference type="EMBL" id="RDW16738.1"/>
    </source>
</evidence>
<keyword evidence="1" id="KW-0812">Transmembrane</keyword>
<accession>A0A3D8PNB9</accession>
<keyword evidence="3" id="KW-1185">Reference proteome</keyword>
<protein>
    <submittedName>
        <fullName evidence="2">Uncharacterized protein</fullName>
    </submittedName>
</protein>
<feature type="transmembrane region" description="Helical" evidence="1">
    <location>
        <begin position="38"/>
        <end position="59"/>
    </location>
</feature>
<keyword evidence="1" id="KW-1133">Transmembrane helix</keyword>
<comment type="caution">
    <text evidence="2">The sequence shown here is derived from an EMBL/GenBank/DDBJ whole genome shotgun (WGS) entry which is preliminary data.</text>
</comment>
<proteinExistence type="predicted"/>